<reference evidence="2 3" key="1">
    <citation type="submission" date="2019-08" db="EMBL/GenBank/DDBJ databases">
        <authorList>
            <person name="Shi S."/>
        </authorList>
    </citation>
    <scope>NUCLEOTIDE SEQUENCE [LARGE SCALE GENOMIC DNA]</scope>
    <source>
        <strain evidence="2 3">GY10130</strain>
    </source>
</reference>
<organism evidence="2 3">
    <name type="scientific">Pontibacter qinzhouensis</name>
    <dbReference type="NCBI Taxonomy" id="2603253"/>
    <lineage>
        <taxon>Bacteria</taxon>
        <taxon>Pseudomonadati</taxon>
        <taxon>Bacteroidota</taxon>
        <taxon>Cytophagia</taxon>
        <taxon>Cytophagales</taxon>
        <taxon>Hymenobacteraceae</taxon>
        <taxon>Pontibacter</taxon>
    </lineage>
</organism>
<feature type="chain" id="PRO_5023140148" evidence="1">
    <location>
        <begin position="22"/>
        <end position="327"/>
    </location>
</feature>
<evidence type="ECO:0000313" key="2">
    <source>
        <dbReference type="EMBL" id="TXK37480.1"/>
    </source>
</evidence>
<name>A0A5C8JGN7_9BACT</name>
<dbReference type="EMBL" id="VRTY01000060">
    <property type="protein sequence ID" value="TXK37480.1"/>
    <property type="molecule type" value="Genomic_DNA"/>
</dbReference>
<proteinExistence type="predicted"/>
<comment type="caution">
    <text evidence="2">The sequence shown here is derived from an EMBL/GenBank/DDBJ whole genome shotgun (WGS) entry which is preliminary data.</text>
</comment>
<accession>A0A5C8JGN7</accession>
<dbReference type="Proteomes" id="UP000321926">
    <property type="component" value="Unassembled WGS sequence"/>
</dbReference>
<evidence type="ECO:0000256" key="1">
    <source>
        <dbReference type="SAM" id="SignalP"/>
    </source>
</evidence>
<keyword evidence="1" id="KW-0732">Signal</keyword>
<protein>
    <submittedName>
        <fullName evidence="2">Uncharacterized protein</fullName>
    </submittedName>
</protein>
<feature type="signal peptide" evidence="1">
    <location>
        <begin position="1"/>
        <end position="21"/>
    </location>
</feature>
<gene>
    <name evidence="2" type="ORF">FVR03_15225</name>
</gene>
<keyword evidence="3" id="KW-1185">Reference proteome</keyword>
<dbReference type="OrthoDB" id="796401at2"/>
<evidence type="ECO:0000313" key="3">
    <source>
        <dbReference type="Proteomes" id="UP000321926"/>
    </source>
</evidence>
<dbReference type="RefSeq" id="WP_147922619.1">
    <property type="nucleotide sequence ID" value="NZ_VRTY01000060.1"/>
</dbReference>
<sequence length="327" mass="38159">MKHLYILTLAFFTLTLCPAFAQLEDSTVWYVADWKKGDSQKFRVTKKVLEYKNDKESKNTLQTYIANVHVTKVHKKYYELEWRYGETLFNNTPALSEEITKVSKKHNLQSITYRTDPYGTFIGIQNWKELRKMTQEIMAAVVKSKEAANKKELEQAMKPMLDAFSTKEGIEQIAFQEIVFFHFPYGGGFEQYDTLAYEDVFPNLFGGAPIKANGLIYYNHHDTLAHVTEMVNHIVLDPADSKEMVNDLFRRMTANLQSLSEEDRKKRLEELITALADFEIDIQDHNTFVYNSATFWPQRLTRKRETIANSEKEKIRKIEEVIIEAAH</sequence>
<dbReference type="AlphaFoldDB" id="A0A5C8JGN7"/>